<feature type="region of interest" description="Disordered" evidence="1">
    <location>
        <begin position="1"/>
        <end position="54"/>
    </location>
</feature>
<gene>
    <name evidence="2" type="ORF">SV7mr_18720</name>
</gene>
<dbReference type="NCBIfam" id="NF033487">
    <property type="entry name" value="Lacal_2735_fam"/>
    <property type="match status" value="1"/>
</dbReference>
<sequence>MFVSANSKDKLQAKSNKVMQESYDLSTVNRKKSDQKRTEAEEIGRHLDELEKQA</sequence>
<evidence type="ECO:0000256" key="1">
    <source>
        <dbReference type="SAM" id="MobiDB-lite"/>
    </source>
</evidence>
<dbReference type="OrthoDB" id="287994at2"/>
<evidence type="ECO:0000313" key="2">
    <source>
        <dbReference type="EMBL" id="QDT59365.1"/>
    </source>
</evidence>
<dbReference type="EMBL" id="CP036272">
    <property type="protein sequence ID" value="QDT59365.1"/>
    <property type="molecule type" value="Genomic_DNA"/>
</dbReference>
<feature type="compositionally biased region" description="Polar residues" evidence="1">
    <location>
        <begin position="13"/>
        <end position="28"/>
    </location>
</feature>
<dbReference type="Proteomes" id="UP000315003">
    <property type="component" value="Chromosome"/>
</dbReference>
<dbReference type="RefSeq" id="WP_145271199.1">
    <property type="nucleotide sequence ID" value="NZ_CP036272.1"/>
</dbReference>
<reference evidence="2 3" key="1">
    <citation type="submission" date="2019-02" db="EMBL/GenBank/DDBJ databases">
        <title>Deep-cultivation of Planctomycetes and their phenomic and genomic characterization uncovers novel biology.</title>
        <authorList>
            <person name="Wiegand S."/>
            <person name="Jogler M."/>
            <person name="Boedeker C."/>
            <person name="Pinto D."/>
            <person name="Vollmers J."/>
            <person name="Rivas-Marin E."/>
            <person name="Kohn T."/>
            <person name="Peeters S.H."/>
            <person name="Heuer A."/>
            <person name="Rast P."/>
            <person name="Oberbeckmann S."/>
            <person name="Bunk B."/>
            <person name="Jeske O."/>
            <person name="Meyerdierks A."/>
            <person name="Storesund J.E."/>
            <person name="Kallscheuer N."/>
            <person name="Luecker S."/>
            <person name="Lage O.M."/>
            <person name="Pohl T."/>
            <person name="Merkel B.J."/>
            <person name="Hornburger P."/>
            <person name="Mueller R.-W."/>
            <person name="Bruemmer F."/>
            <person name="Labrenz M."/>
            <person name="Spormann A.M."/>
            <person name="Op den Camp H."/>
            <person name="Overmann J."/>
            <person name="Amann R."/>
            <person name="Jetten M.S.M."/>
            <person name="Mascher T."/>
            <person name="Medema M.H."/>
            <person name="Devos D.P."/>
            <person name="Kaster A.-K."/>
            <person name="Ovreas L."/>
            <person name="Rohde M."/>
            <person name="Galperin M.Y."/>
            <person name="Jogler C."/>
        </authorList>
    </citation>
    <scope>NUCLEOTIDE SEQUENCE [LARGE SCALE GENOMIC DNA]</scope>
    <source>
        <strain evidence="2 3">SV_7m_r</strain>
    </source>
</reference>
<dbReference type="AlphaFoldDB" id="A0A517STA7"/>
<name>A0A517STA7_9BACT</name>
<feature type="compositionally biased region" description="Basic and acidic residues" evidence="1">
    <location>
        <begin position="31"/>
        <end position="54"/>
    </location>
</feature>
<organism evidence="2 3">
    <name type="scientific">Stieleria bergensis</name>
    <dbReference type="NCBI Taxonomy" id="2528025"/>
    <lineage>
        <taxon>Bacteria</taxon>
        <taxon>Pseudomonadati</taxon>
        <taxon>Planctomycetota</taxon>
        <taxon>Planctomycetia</taxon>
        <taxon>Pirellulales</taxon>
        <taxon>Pirellulaceae</taxon>
        <taxon>Stieleria</taxon>
    </lineage>
</organism>
<keyword evidence="3" id="KW-1185">Reference proteome</keyword>
<protein>
    <submittedName>
        <fullName evidence="2">Uncharacterized protein</fullName>
    </submittedName>
</protein>
<evidence type="ECO:0000313" key="3">
    <source>
        <dbReference type="Proteomes" id="UP000315003"/>
    </source>
</evidence>
<proteinExistence type="predicted"/>
<dbReference type="InterPro" id="IPR045493">
    <property type="entry name" value="DUF6435"/>
</dbReference>
<accession>A0A517STA7</accession>